<name>A0A3L7ARM9_9MICO</name>
<accession>A0A3L7ARM9</accession>
<evidence type="ECO:0000313" key="4">
    <source>
        <dbReference type="Proteomes" id="UP000269438"/>
    </source>
</evidence>
<evidence type="ECO:0000313" key="3">
    <source>
        <dbReference type="EMBL" id="RLP82078.1"/>
    </source>
</evidence>
<organism evidence="3 4">
    <name type="scientific">Mycetocola lacteus</name>
    <dbReference type="NCBI Taxonomy" id="76637"/>
    <lineage>
        <taxon>Bacteria</taxon>
        <taxon>Bacillati</taxon>
        <taxon>Actinomycetota</taxon>
        <taxon>Actinomycetes</taxon>
        <taxon>Micrococcales</taxon>
        <taxon>Microbacteriaceae</taxon>
        <taxon>Mycetocola</taxon>
    </lineage>
</organism>
<dbReference type="InterPro" id="IPR001466">
    <property type="entry name" value="Beta-lactam-related"/>
</dbReference>
<dbReference type="Gene3D" id="3.40.710.10">
    <property type="entry name" value="DD-peptidase/beta-lactamase superfamily"/>
    <property type="match status" value="1"/>
</dbReference>
<evidence type="ECO:0000256" key="1">
    <source>
        <dbReference type="ARBA" id="ARBA00022801"/>
    </source>
</evidence>
<keyword evidence="1 3" id="KW-0378">Hydrolase</keyword>
<dbReference type="InterPro" id="IPR012338">
    <property type="entry name" value="Beta-lactam/transpept-like"/>
</dbReference>
<feature type="domain" description="Beta-lactamase-related" evidence="2">
    <location>
        <begin position="76"/>
        <end position="364"/>
    </location>
</feature>
<comment type="caution">
    <text evidence="3">The sequence shown here is derived from an EMBL/GenBank/DDBJ whole genome shotgun (WGS) entry which is preliminary data.</text>
</comment>
<dbReference type="Proteomes" id="UP000269438">
    <property type="component" value="Unassembled WGS sequence"/>
</dbReference>
<dbReference type="EMBL" id="RCUY01000009">
    <property type="protein sequence ID" value="RLP82078.1"/>
    <property type="molecule type" value="Genomic_DNA"/>
</dbReference>
<dbReference type="AlphaFoldDB" id="A0A3L7ARM9"/>
<dbReference type="OrthoDB" id="9773047at2"/>
<evidence type="ECO:0000259" key="2">
    <source>
        <dbReference type="Pfam" id="PF00144"/>
    </source>
</evidence>
<dbReference type="PANTHER" id="PTHR43283">
    <property type="entry name" value="BETA-LACTAMASE-RELATED"/>
    <property type="match status" value="1"/>
</dbReference>
<dbReference type="PANTHER" id="PTHR43283:SF11">
    <property type="entry name" value="BETA-LACTAMASE-RELATED DOMAIN-CONTAINING PROTEIN"/>
    <property type="match status" value="1"/>
</dbReference>
<proteinExistence type="predicted"/>
<reference evidence="3 4" key="1">
    <citation type="submission" date="2018-10" db="EMBL/GenBank/DDBJ databases">
        <authorList>
            <person name="Li J."/>
        </authorList>
    </citation>
    <scope>NUCLEOTIDE SEQUENCE [LARGE SCALE GENOMIC DNA]</scope>
    <source>
        <strain evidence="3 4">JCM 11654</strain>
    </source>
</reference>
<dbReference type="RefSeq" id="WP_121688631.1">
    <property type="nucleotide sequence ID" value="NZ_RCUY01000009.1"/>
</dbReference>
<dbReference type="SUPFAM" id="SSF56601">
    <property type="entry name" value="beta-lactamase/transpeptidase-like"/>
    <property type="match status" value="1"/>
</dbReference>
<dbReference type="Pfam" id="PF00144">
    <property type="entry name" value="Beta-lactamase"/>
    <property type="match status" value="1"/>
</dbReference>
<protein>
    <submittedName>
        <fullName evidence="3">Class A beta-lactamase-related serine hydrolase</fullName>
    </submittedName>
</protein>
<gene>
    <name evidence="3" type="ORF">D9V34_09665</name>
</gene>
<dbReference type="InterPro" id="IPR050789">
    <property type="entry name" value="Diverse_Enzym_Activities"/>
</dbReference>
<keyword evidence="4" id="KW-1185">Reference proteome</keyword>
<sequence>MNPSKTTASTTTSNAAERTQIDQITHTLESLARDPASVGVAGRIPGSALALAGLTPAGERIDFLHGRTALEEFGPEISRPLAAEHRFDFASLSKLFVSVLALSVVESGLVDPDAPIGEVLGDALHRDARRITLMNLLAHDSGLPANTRFWEQDPGADALWAHVLGTVPVRAPGEAHEYSCIGYNILGRILETVSGDDLPTLMRTRVLEPLGTRDTGYHPIDPGLAVATEEQPGRGLVQGSVHDELSFFLGRPSGNSGLFGPADDALALGRMILADGLGDRGRVLSPASVALLAAPQIFGTNAAGTFGQAVGFRVHDAEFMGAVPGLGHTGFTGTMLVVDPVHNSAVALLTNRVHPGRARANVFAVQRLASETVCLAGVTAR</sequence>
<dbReference type="GO" id="GO:0016787">
    <property type="term" value="F:hydrolase activity"/>
    <property type="evidence" value="ECO:0007669"/>
    <property type="project" value="UniProtKB-KW"/>
</dbReference>